<dbReference type="eggNOG" id="KOG0385">
    <property type="taxonomic scope" value="Eukaryota"/>
</dbReference>
<dbReference type="Proteomes" id="UP000013827">
    <property type="component" value="Unassembled WGS sequence"/>
</dbReference>
<dbReference type="InterPro" id="IPR038718">
    <property type="entry name" value="SNF2-like_sf"/>
</dbReference>
<dbReference type="Pfam" id="PF00271">
    <property type="entry name" value="Helicase_C"/>
    <property type="match status" value="1"/>
</dbReference>
<dbReference type="GeneID" id="17283721"/>
<feature type="domain" description="Helicase C-terminal" evidence="10">
    <location>
        <begin position="437"/>
        <end position="553"/>
    </location>
</feature>
<dbReference type="SMART" id="SM00184">
    <property type="entry name" value="RING"/>
    <property type="match status" value="1"/>
</dbReference>
<dbReference type="InterPro" id="IPR013083">
    <property type="entry name" value="Znf_RING/FYVE/PHD"/>
</dbReference>
<keyword evidence="12" id="KW-1185">Reference proteome</keyword>
<dbReference type="InterPro" id="IPR001650">
    <property type="entry name" value="Helicase_C-like"/>
</dbReference>
<dbReference type="InterPro" id="IPR019786">
    <property type="entry name" value="Zinc_finger_PHD-type_CS"/>
</dbReference>
<feature type="domain" description="Helicase ATP-binding" evidence="9">
    <location>
        <begin position="161"/>
        <end position="329"/>
    </location>
</feature>
<evidence type="ECO:0000256" key="1">
    <source>
        <dbReference type="ARBA" id="ARBA00004123"/>
    </source>
</evidence>
<evidence type="ECO:0000259" key="8">
    <source>
        <dbReference type="PROSITE" id="PS50016"/>
    </source>
</evidence>
<feature type="region of interest" description="Disordered" evidence="7">
    <location>
        <begin position="109"/>
        <end position="140"/>
    </location>
</feature>
<dbReference type="InterPro" id="IPR001965">
    <property type="entry name" value="Znf_PHD"/>
</dbReference>
<dbReference type="InterPro" id="IPR011011">
    <property type="entry name" value="Znf_FYVE_PHD"/>
</dbReference>
<dbReference type="GO" id="GO:0005524">
    <property type="term" value="F:ATP binding"/>
    <property type="evidence" value="ECO:0007669"/>
    <property type="project" value="InterPro"/>
</dbReference>
<dbReference type="AlphaFoldDB" id="A0A0D3KRR7"/>
<dbReference type="Pfam" id="PF00176">
    <property type="entry name" value="SNF2-rel_dom"/>
    <property type="match status" value="1"/>
</dbReference>
<dbReference type="SMART" id="SM00249">
    <property type="entry name" value="PHD"/>
    <property type="match status" value="1"/>
</dbReference>
<dbReference type="STRING" id="2903.R1DTN9"/>
<comment type="subcellular location">
    <subcellularLocation>
        <location evidence="1">Nucleus</location>
    </subcellularLocation>
</comment>
<dbReference type="OMA" id="WANECKR"/>
<dbReference type="RefSeq" id="XP_005790881.1">
    <property type="nucleotide sequence ID" value="XM_005790824.1"/>
</dbReference>
<name>A0A0D3KRR7_EMIH1</name>
<evidence type="ECO:0000256" key="2">
    <source>
        <dbReference type="ARBA" id="ARBA00022723"/>
    </source>
</evidence>
<dbReference type="InterPro" id="IPR000330">
    <property type="entry name" value="SNF2_N"/>
</dbReference>
<dbReference type="CDD" id="cd15489">
    <property type="entry name" value="PHD_SF"/>
    <property type="match status" value="1"/>
</dbReference>
<dbReference type="Pfam" id="PF00628">
    <property type="entry name" value="PHD"/>
    <property type="match status" value="1"/>
</dbReference>
<dbReference type="CDD" id="cd18793">
    <property type="entry name" value="SF2_C_SNF"/>
    <property type="match status" value="1"/>
</dbReference>
<dbReference type="SMART" id="SM00487">
    <property type="entry name" value="DEXDc"/>
    <property type="match status" value="1"/>
</dbReference>
<dbReference type="PROSITE" id="PS00690">
    <property type="entry name" value="DEAH_ATP_HELICASE"/>
    <property type="match status" value="1"/>
</dbReference>
<evidence type="ECO:0000259" key="10">
    <source>
        <dbReference type="PROSITE" id="PS51194"/>
    </source>
</evidence>
<dbReference type="EnsemblProtists" id="EOD38452">
    <property type="protein sequence ID" value="EOD38452"/>
    <property type="gene ID" value="EMIHUDRAFT_428982"/>
</dbReference>
<dbReference type="Gene3D" id="3.30.40.10">
    <property type="entry name" value="Zinc/RING finger domain, C3HC4 (zinc finger)"/>
    <property type="match status" value="1"/>
</dbReference>
<dbReference type="SUPFAM" id="SSF57903">
    <property type="entry name" value="FYVE/PHD zinc finger"/>
    <property type="match status" value="1"/>
</dbReference>
<evidence type="ECO:0000313" key="12">
    <source>
        <dbReference type="Proteomes" id="UP000013827"/>
    </source>
</evidence>
<keyword evidence="2" id="KW-0479">Metal-binding</keyword>
<evidence type="ECO:0000256" key="6">
    <source>
        <dbReference type="PROSITE-ProRule" id="PRU00146"/>
    </source>
</evidence>
<organism evidence="11 12">
    <name type="scientific">Emiliania huxleyi (strain CCMP1516)</name>
    <dbReference type="NCBI Taxonomy" id="280463"/>
    <lineage>
        <taxon>Eukaryota</taxon>
        <taxon>Haptista</taxon>
        <taxon>Haptophyta</taxon>
        <taxon>Prymnesiophyceae</taxon>
        <taxon>Isochrysidales</taxon>
        <taxon>Noelaerhabdaceae</taxon>
        <taxon>Emiliania</taxon>
    </lineage>
</organism>
<dbReference type="Gene3D" id="3.40.50.300">
    <property type="entry name" value="P-loop containing nucleotide triphosphate hydrolases"/>
    <property type="match status" value="2"/>
</dbReference>
<keyword evidence="4" id="KW-0378">Hydrolase</keyword>
<evidence type="ECO:0000313" key="11">
    <source>
        <dbReference type="EnsemblProtists" id="EOD38452"/>
    </source>
</evidence>
<dbReference type="PaxDb" id="2903-EOD38452"/>
<keyword evidence="5" id="KW-0862">Zinc</keyword>
<dbReference type="GO" id="GO:0005634">
    <property type="term" value="C:nucleus"/>
    <property type="evidence" value="ECO:0007669"/>
    <property type="project" value="UniProtKB-SubCell"/>
</dbReference>
<protein>
    <submittedName>
        <fullName evidence="11">Uncharacterized protein</fullName>
    </submittedName>
</protein>
<evidence type="ECO:0000256" key="7">
    <source>
        <dbReference type="SAM" id="MobiDB-lite"/>
    </source>
</evidence>
<dbReference type="SUPFAM" id="SSF52540">
    <property type="entry name" value="P-loop containing nucleoside triphosphate hydrolases"/>
    <property type="match status" value="2"/>
</dbReference>
<dbReference type="InterPro" id="IPR019787">
    <property type="entry name" value="Znf_PHD-finger"/>
</dbReference>
<dbReference type="PANTHER" id="PTHR10799">
    <property type="entry name" value="SNF2/RAD54 HELICASE FAMILY"/>
    <property type="match status" value="1"/>
</dbReference>
<reference evidence="11" key="2">
    <citation type="submission" date="2024-10" db="UniProtKB">
        <authorList>
            <consortium name="EnsemblProtists"/>
        </authorList>
    </citation>
    <scope>IDENTIFICATION</scope>
</reference>
<proteinExistence type="predicted"/>
<dbReference type="InterPro" id="IPR002464">
    <property type="entry name" value="DNA/RNA_helicase_DEAH_CS"/>
</dbReference>
<dbReference type="PROSITE" id="PS01359">
    <property type="entry name" value="ZF_PHD_1"/>
    <property type="match status" value="1"/>
</dbReference>
<dbReference type="GO" id="GO:0016787">
    <property type="term" value="F:hydrolase activity"/>
    <property type="evidence" value="ECO:0007669"/>
    <property type="project" value="UniProtKB-KW"/>
</dbReference>
<dbReference type="HOGENOM" id="CLU_000315_17_8_1"/>
<evidence type="ECO:0000256" key="5">
    <source>
        <dbReference type="ARBA" id="ARBA00022833"/>
    </source>
</evidence>
<dbReference type="SMART" id="SM00490">
    <property type="entry name" value="HELICc"/>
    <property type="match status" value="1"/>
</dbReference>
<evidence type="ECO:0000259" key="9">
    <source>
        <dbReference type="PROSITE" id="PS51192"/>
    </source>
</evidence>
<evidence type="ECO:0000256" key="3">
    <source>
        <dbReference type="ARBA" id="ARBA00022771"/>
    </source>
</evidence>
<feature type="domain" description="PHD-type" evidence="8">
    <location>
        <begin position="3"/>
        <end position="51"/>
    </location>
</feature>
<dbReference type="InterPro" id="IPR014001">
    <property type="entry name" value="Helicase_ATP-bd"/>
</dbReference>
<sequence>MPAAWCSICRGEDDLEVRCSPCGRRFHKQCLGLSSQQALPVDWRCESCLALEELEGEERERHDAFVASQKALSADGRALANRRSTTLLAKAALLEPFVPAAKLEEVRRAARGKEKGKGRGGAGSRASNDSPKQEERLVDTQPSFVTATLRDYQVEGVNWLVEARESGIGGILGDEMGLGKTLQTLTMLAFLKKVRGLTGPALVVAPLAVYQNWANECKRFTPELTFFKLHGSAHERNALLERADVVYAEYDLFITTYETFKAAEGFFTEDVSCWSALIVDEAHNLKNEASKLHIGLSRVRANFRLLITGTPLQNNLHELWALLRFLLPSLFTTSDQFDAGFDTGKLVADTDLIAKARDLLAPFMLRRLKADVVTLPPKHEADVSCPMSSLQARWYARLLDRDLESQSLLSTSQLQIIITQLRKVCNHPRILLPRLAVLDSLLHRLKANGSRVLLFSSFTQTLDLLEDFLRWRAFGPHLRMDGSTNRIQRELDMREFNAPGSPHFAYLISTRAGGVGINLATADAVVLFEPDWNPQIDLQATDRALPRPFLDPS</sequence>
<dbReference type="Gene3D" id="3.40.50.10810">
    <property type="entry name" value="Tandem AAA-ATPase domain"/>
    <property type="match status" value="1"/>
</dbReference>
<evidence type="ECO:0000256" key="4">
    <source>
        <dbReference type="ARBA" id="ARBA00022801"/>
    </source>
</evidence>
<dbReference type="KEGG" id="ehx:EMIHUDRAFT_428982"/>
<dbReference type="PROSITE" id="PS51192">
    <property type="entry name" value="HELICASE_ATP_BIND_1"/>
    <property type="match status" value="1"/>
</dbReference>
<accession>A0A0D3KRR7</accession>
<dbReference type="GO" id="GO:0008270">
    <property type="term" value="F:zinc ion binding"/>
    <property type="evidence" value="ECO:0007669"/>
    <property type="project" value="UniProtKB-KW"/>
</dbReference>
<dbReference type="InterPro" id="IPR001841">
    <property type="entry name" value="Znf_RING"/>
</dbReference>
<dbReference type="InterPro" id="IPR049730">
    <property type="entry name" value="SNF2/RAD54-like_C"/>
</dbReference>
<dbReference type="PROSITE" id="PS51194">
    <property type="entry name" value="HELICASE_CTER"/>
    <property type="match status" value="1"/>
</dbReference>
<keyword evidence="3 6" id="KW-0863">Zinc-finger</keyword>
<dbReference type="InterPro" id="IPR027417">
    <property type="entry name" value="P-loop_NTPase"/>
</dbReference>
<dbReference type="PROSITE" id="PS50016">
    <property type="entry name" value="ZF_PHD_2"/>
    <property type="match status" value="1"/>
</dbReference>
<reference evidence="12" key="1">
    <citation type="journal article" date="2013" name="Nature">
        <title>Pan genome of the phytoplankton Emiliania underpins its global distribution.</title>
        <authorList>
            <person name="Read B.A."/>
            <person name="Kegel J."/>
            <person name="Klute M.J."/>
            <person name="Kuo A."/>
            <person name="Lefebvre S.C."/>
            <person name="Maumus F."/>
            <person name="Mayer C."/>
            <person name="Miller J."/>
            <person name="Monier A."/>
            <person name="Salamov A."/>
            <person name="Young J."/>
            <person name="Aguilar M."/>
            <person name="Claverie J.M."/>
            <person name="Frickenhaus S."/>
            <person name="Gonzalez K."/>
            <person name="Herman E.K."/>
            <person name="Lin Y.C."/>
            <person name="Napier J."/>
            <person name="Ogata H."/>
            <person name="Sarno A.F."/>
            <person name="Shmutz J."/>
            <person name="Schroeder D."/>
            <person name="de Vargas C."/>
            <person name="Verret F."/>
            <person name="von Dassow P."/>
            <person name="Valentin K."/>
            <person name="Van de Peer Y."/>
            <person name="Wheeler G."/>
            <person name="Dacks J.B."/>
            <person name="Delwiche C.F."/>
            <person name="Dyhrman S.T."/>
            <person name="Glockner G."/>
            <person name="John U."/>
            <person name="Richards T."/>
            <person name="Worden A.Z."/>
            <person name="Zhang X."/>
            <person name="Grigoriev I.V."/>
            <person name="Allen A.E."/>
            <person name="Bidle K."/>
            <person name="Borodovsky M."/>
            <person name="Bowler C."/>
            <person name="Brownlee C."/>
            <person name="Cock J.M."/>
            <person name="Elias M."/>
            <person name="Gladyshev V.N."/>
            <person name="Groth M."/>
            <person name="Guda C."/>
            <person name="Hadaegh A."/>
            <person name="Iglesias-Rodriguez M.D."/>
            <person name="Jenkins J."/>
            <person name="Jones B.M."/>
            <person name="Lawson T."/>
            <person name="Leese F."/>
            <person name="Lindquist E."/>
            <person name="Lobanov A."/>
            <person name="Lomsadze A."/>
            <person name="Malik S.B."/>
            <person name="Marsh M.E."/>
            <person name="Mackinder L."/>
            <person name="Mock T."/>
            <person name="Mueller-Roeber B."/>
            <person name="Pagarete A."/>
            <person name="Parker M."/>
            <person name="Probert I."/>
            <person name="Quesneville H."/>
            <person name="Raines C."/>
            <person name="Rensing S.A."/>
            <person name="Riano-Pachon D.M."/>
            <person name="Richier S."/>
            <person name="Rokitta S."/>
            <person name="Shiraiwa Y."/>
            <person name="Soanes D.M."/>
            <person name="van der Giezen M."/>
            <person name="Wahlund T.M."/>
            <person name="Williams B."/>
            <person name="Wilson W."/>
            <person name="Wolfe G."/>
            <person name="Wurch L.L."/>
        </authorList>
    </citation>
    <scope>NUCLEOTIDE SEQUENCE</scope>
</reference>